<dbReference type="SUPFAM" id="SSF51445">
    <property type="entry name" value="(Trans)glycosidases"/>
    <property type="match status" value="1"/>
</dbReference>
<sequence>MKGRKTINLLLLLWGVAVTANIQATETSQPLLTDSNNEAARLWLKIQHIYHGTQKAAQYTNGDALQPAVRLLSAACDIKHPGYQLAQALQTEAQQMGSRKGVSFRGGYTSDNLADQTKDANAYLELSWDLWRQGLTENRQRARSLAYQSAIARLRAQQAQQKLDFRCRRYAVGQTFSGLLSHLLTLKLSLMEPVYQIEKRAYFKNWSFLDDLLVSEQDILLLRQELKYLHSDPYRDATINKISNLPLVDVDILAVIKKIREDDHISKINSLEKQILAEKNNRREGDRLRLFVRKQFDVGNRNDNGVVAGFRFSIPLEKQRNQAEAFRLAHIDQQTKLQTWERITRTRAAYQSLQEQMQRSIKQQYRYRRAHERVRRTLVEKKLDQQIQLASAVTRLRSLLDASIELVRAKEELYRRVNQVFLMASIEFNPSFIQLTSLSKNTNRARKGERSIYLWSKGFNKFSNDQIFDFLEAKGINRVLLTAGRAVNREKMQRFIKQARNKQLHIESIVGSNKLFFTENHMTAALAVDAASTISDAIHLDIEPHTFAGYKQNKAAYLQQYLEMLRTIRKQSPNVTLTVAVPFHWPADVYSALNEMVDRVYIMAYGSTKPAIITRRLQAALKTMDAEKIVIVLRVTDFSDEWAIEKMVASLQQQTGIQKYSLHMFRRFIAKAGK</sequence>
<accession>A0A3B0ZY02</accession>
<dbReference type="InterPro" id="IPR017853">
    <property type="entry name" value="GH"/>
</dbReference>
<name>A0A3B0ZY02_9ZZZZ</name>
<organism evidence="1">
    <name type="scientific">hydrothermal vent metagenome</name>
    <dbReference type="NCBI Taxonomy" id="652676"/>
    <lineage>
        <taxon>unclassified sequences</taxon>
        <taxon>metagenomes</taxon>
        <taxon>ecological metagenomes</taxon>
    </lineage>
</organism>
<reference evidence="1" key="1">
    <citation type="submission" date="2018-06" db="EMBL/GenBank/DDBJ databases">
        <authorList>
            <person name="Zhirakovskaya E."/>
        </authorList>
    </citation>
    <scope>NUCLEOTIDE SEQUENCE</scope>
</reference>
<dbReference type="Gene3D" id="3.20.20.80">
    <property type="entry name" value="Glycosidases"/>
    <property type="match status" value="1"/>
</dbReference>
<dbReference type="EMBL" id="UOFT01000036">
    <property type="protein sequence ID" value="VAW94120.1"/>
    <property type="molecule type" value="Genomic_DNA"/>
</dbReference>
<dbReference type="AlphaFoldDB" id="A0A3B0ZY02"/>
<gene>
    <name evidence="1" type="ORF">MNBD_GAMMA23-2177</name>
</gene>
<protein>
    <submittedName>
        <fullName evidence="1">Uncharacterized protein</fullName>
    </submittedName>
</protein>
<proteinExistence type="predicted"/>
<evidence type="ECO:0000313" key="1">
    <source>
        <dbReference type="EMBL" id="VAW94120.1"/>
    </source>
</evidence>